<evidence type="ECO:0000256" key="8">
    <source>
        <dbReference type="ARBA" id="ARBA00048336"/>
    </source>
</evidence>
<protein>
    <recommendedName>
        <fullName evidence="2">protein-serine/threonine phosphatase</fullName>
        <ecNumber evidence="2">3.1.3.16</ecNumber>
    </recommendedName>
</protein>
<dbReference type="FunFam" id="3.60.40.10:FF:000002">
    <property type="entry name" value="Serine/threonine phosphatase stp"/>
    <property type="match status" value="1"/>
</dbReference>
<dbReference type="Gene3D" id="3.60.40.10">
    <property type="entry name" value="PPM-type phosphatase domain"/>
    <property type="match status" value="1"/>
</dbReference>
<proteinExistence type="predicted"/>
<keyword evidence="5" id="KW-0904">Protein phosphatase</keyword>
<dbReference type="GO" id="GO:0007165">
    <property type="term" value="P:signal transduction"/>
    <property type="evidence" value="ECO:0000318"/>
    <property type="project" value="GO_Central"/>
</dbReference>
<dbReference type="PROSITE" id="PS51746">
    <property type="entry name" value="PPM_2"/>
    <property type="match status" value="1"/>
</dbReference>
<dbReference type="PANTHER" id="PTHR13832:SF860">
    <property type="entry name" value="PROTEIN PHOSPHATASE PHPP"/>
    <property type="match status" value="1"/>
</dbReference>
<dbReference type="Proteomes" id="UP000001986">
    <property type="component" value="Chromosome"/>
</dbReference>
<evidence type="ECO:0000256" key="1">
    <source>
        <dbReference type="ARBA" id="ARBA00001936"/>
    </source>
</evidence>
<keyword evidence="3" id="KW-0479">Metal-binding</keyword>
<dbReference type="GO" id="GO:0004722">
    <property type="term" value="F:protein serine/threonine phosphatase activity"/>
    <property type="evidence" value="ECO:0000318"/>
    <property type="project" value="GO_Central"/>
</dbReference>
<name>A5I4T3_CLOBH</name>
<feature type="domain" description="PPM-type phosphatase" evidence="9">
    <location>
        <begin position="4"/>
        <end position="242"/>
    </location>
</feature>
<dbReference type="KEGG" id="cbo:CBO2505"/>
<dbReference type="HOGENOM" id="CLU_034545_4_1_9"/>
<evidence type="ECO:0000313" key="11">
    <source>
        <dbReference type="Proteomes" id="UP000001986"/>
    </source>
</evidence>
<comment type="cofactor">
    <cofactor evidence="1">
        <name>Mn(2+)</name>
        <dbReference type="ChEBI" id="CHEBI:29035"/>
    </cofactor>
</comment>
<keyword evidence="6" id="KW-0464">Manganese</keyword>
<evidence type="ECO:0000256" key="5">
    <source>
        <dbReference type="ARBA" id="ARBA00022912"/>
    </source>
</evidence>
<evidence type="ECO:0000256" key="2">
    <source>
        <dbReference type="ARBA" id="ARBA00013081"/>
    </source>
</evidence>
<dbReference type="InterPro" id="IPR001932">
    <property type="entry name" value="PPM-type_phosphatase-like_dom"/>
</dbReference>
<dbReference type="CDD" id="cd00143">
    <property type="entry name" value="PP2Cc"/>
    <property type="match status" value="1"/>
</dbReference>
<evidence type="ECO:0000256" key="6">
    <source>
        <dbReference type="ARBA" id="ARBA00023211"/>
    </source>
</evidence>
<dbReference type="SMART" id="SM00331">
    <property type="entry name" value="PP2C_SIG"/>
    <property type="match status" value="1"/>
</dbReference>
<dbReference type="SUPFAM" id="SSF81606">
    <property type="entry name" value="PP2C-like"/>
    <property type="match status" value="1"/>
</dbReference>
<keyword evidence="4" id="KW-0378">Hydrolase</keyword>
<dbReference type="InterPro" id="IPR036457">
    <property type="entry name" value="PPM-type-like_dom_sf"/>
</dbReference>
<dbReference type="GO" id="GO:0046872">
    <property type="term" value="F:metal ion binding"/>
    <property type="evidence" value="ECO:0007669"/>
    <property type="project" value="UniProtKB-KW"/>
</dbReference>
<comment type="catalytic activity">
    <reaction evidence="7">
        <text>O-phospho-L-seryl-[protein] + H2O = L-seryl-[protein] + phosphate</text>
        <dbReference type="Rhea" id="RHEA:20629"/>
        <dbReference type="Rhea" id="RHEA-COMP:9863"/>
        <dbReference type="Rhea" id="RHEA-COMP:11604"/>
        <dbReference type="ChEBI" id="CHEBI:15377"/>
        <dbReference type="ChEBI" id="CHEBI:29999"/>
        <dbReference type="ChEBI" id="CHEBI:43474"/>
        <dbReference type="ChEBI" id="CHEBI:83421"/>
        <dbReference type="EC" id="3.1.3.16"/>
    </reaction>
</comment>
<sequence>MENMLGILSDIGNVREINEDFVDYYQGDRFKIYIVADGMGGHNAGEVASKLAVEETIDYIRYYEDLKDMKTLLIDAIEYANTKIYNYAKEKEKFKGMGTTITCCILDNNGNMIVANVGDSSCYILAEGGVKKITKDHSYVQQLLDEGTITKEEANTHPNKNVITRALGTNLSVKVDTFNIKLDEVCKVLLSTDGLTNYVDEQEMCDILLRNGKNNEETCKQLVELSKLKGGKDNISVILFEGECEYDRNQIR</sequence>
<dbReference type="NCBIfam" id="NF033484">
    <property type="entry name" value="Stp1_PP2C_phos"/>
    <property type="match status" value="1"/>
</dbReference>
<keyword evidence="11" id="KW-1185">Reference proteome</keyword>
<evidence type="ECO:0000259" key="9">
    <source>
        <dbReference type="PROSITE" id="PS51746"/>
    </source>
</evidence>
<dbReference type="PATRIC" id="fig|413999.7.peg.2483"/>
<gene>
    <name evidence="10" type="ordered locus">CBO2505</name>
</gene>
<evidence type="ECO:0000256" key="4">
    <source>
        <dbReference type="ARBA" id="ARBA00022801"/>
    </source>
</evidence>
<reference evidence="10 11" key="1">
    <citation type="journal article" date="2007" name="Genome Res.">
        <title>Genome sequence of a proteolytic (Group I) Clostridium botulinum strain Hall A and comparative analysis of the clostridial genomes.</title>
        <authorList>
            <person name="Sebaihia M."/>
            <person name="Peck M.W."/>
            <person name="Minton N.P."/>
            <person name="Thomson N.R."/>
            <person name="Holden M.T.G."/>
            <person name="Mitchell W.J."/>
            <person name="Carter A.T."/>
            <person name="Bentley S.D."/>
            <person name="Mason D.R."/>
            <person name="Crossman L."/>
            <person name="Paul C.J."/>
            <person name="Ivens A."/>
            <person name="Wells-Bennik M.H.J."/>
            <person name="Davis I.J."/>
            <person name="Cerdeno-Tarraga A.M."/>
            <person name="Churcher C."/>
            <person name="Quail M.A."/>
            <person name="Chillingworth T."/>
            <person name="Feltwell T."/>
            <person name="Fraser A."/>
            <person name="Goodhead I."/>
            <person name="Hance Z."/>
            <person name="Jagels K."/>
            <person name="Larke N."/>
            <person name="Maddison M."/>
            <person name="Moule S."/>
            <person name="Mungall K."/>
            <person name="Norbertczak H."/>
            <person name="Rabbinowitsch E."/>
            <person name="Sanders M."/>
            <person name="Simmonds M."/>
            <person name="White B."/>
            <person name="Whithead S."/>
            <person name="Parkhill J."/>
        </authorList>
    </citation>
    <scope>NUCLEOTIDE SEQUENCE [LARGE SCALE GENOMIC DNA]</scope>
    <source>
        <strain evidence="11">Hall / ATCC 3502 / NCTC 13319 / Type A [Sanger]</strain>
    </source>
</reference>
<dbReference type="EMBL" id="AM412317">
    <property type="protein sequence ID" value="CAL84056.1"/>
    <property type="molecule type" value="Genomic_DNA"/>
</dbReference>
<evidence type="ECO:0000256" key="7">
    <source>
        <dbReference type="ARBA" id="ARBA00047761"/>
    </source>
</evidence>
<comment type="catalytic activity">
    <reaction evidence="8">
        <text>O-phospho-L-threonyl-[protein] + H2O = L-threonyl-[protein] + phosphate</text>
        <dbReference type="Rhea" id="RHEA:47004"/>
        <dbReference type="Rhea" id="RHEA-COMP:11060"/>
        <dbReference type="Rhea" id="RHEA-COMP:11605"/>
        <dbReference type="ChEBI" id="CHEBI:15377"/>
        <dbReference type="ChEBI" id="CHEBI:30013"/>
        <dbReference type="ChEBI" id="CHEBI:43474"/>
        <dbReference type="ChEBI" id="CHEBI:61977"/>
        <dbReference type="EC" id="3.1.3.16"/>
    </reaction>
</comment>
<dbReference type="PANTHER" id="PTHR13832">
    <property type="entry name" value="PROTEIN PHOSPHATASE 2C"/>
    <property type="match status" value="1"/>
</dbReference>
<dbReference type="AlphaFoldDB" id="A5I4T3"/>
<accession>A5I4T3</accession>
<dbReference type="Pfam" id="PF13672">
    <property type="entry name" value="PP2C_2"/>
    <property type="match status" value="1"/>
</dbReference>
<dbReference type="SMART" id="SM00332">
    <property type="entry name" value="PP2Cc"/>
    <property type="match status" value="1"/>
</dbReference>
<evidence type="ECO:0000313" key="10">
    <source>
        <dbReference type="EMBL" id="CAL84056.1"/>
    </source>
</evidence>
<dbReference type="InterPro" id="IPR015655">
    <property type="entry name" value="PP2C"/>
</dbReference>
<dbReference type="EC" id="3.1.3.16" evidence="2"/>
<evidence type="ECO:0000256" key="3">
    <source>
        <dbReference type="ARBA" id="ARBA00022723"/>
    </source>
</evidence>
<organism evidence="10 11">
    <name type="scientific">Clostridium botulinum (strain Hall / ATCC 3502 / NCTC 13319 / Type A)</name>
    <dbReference type="NCBI Taxonomy" id="441771"/>
    <lineage>
        <taxon>Bacteria</taxon>
        <taxon>Bacillati</taxon>
        <taxon>Bacillota</taxon>
        <taxon>Clostridia</taxon>
        <taxon>Eubacteriales</taxon>
        <taxon>Clostridiaceae</taxon>
        <taxon>Clostridium</taxon>
    </lineage>
</organism>